<dbReference type="Gene3D" id="3.30.1490.480">
    <property type="entry name" value="Endolytic murein transglycosylase"/>
    <property type="match status" value="1"/>
</dbReference>
<accession>A0A3P3U5C3</accession>
<feature type="region of interest" description="Disordered" evidence="1">
    <location>
        <begin position="66"/>
        <end position="128"/>
    </location>
</feature>
<dbReference type="AlphaFoldDB" id="A0A3P3U5C3"/>
<proteinExistence type="predicted"/>
<protein>
    <recommendedName>
        <fullName evidence="4">Endolytic transglycosylase MltG</fullName>
    </recommendedName>
</protein>
<evidence type="ECO:0000313" key="3">
    <source>
        <dbReference type="Proteomes" id="UP000267017"/>
    </source>
</evidence>
<dbReference type="RefSeq" id="WP_128633192.1">
    <property type="nucleotide sequence ID" value="NZ_RRCN01000001.1"/>
</dbReference>
<sequence length="201" mass="21028">MIKNRYFMLGLGCGLIAGALLLQLMILGQGGGKLYTADQVQQAAEQLGLKVVDAHEELLTEEQWQEKAGNGQEDAGAGAEPDVPASPRNPKAPEAPAAPAKRDPAENKPAANPEAAKPQTPAKPAKPAAVSVEYKIAYGSTLAGVAEGLYKAGVITDKEAFLKAAKAKKINNKIRTGTYAFTEGEDYDSIIAKISPKASGK</sequence>
<comment type="caution">
    <text evidence="2">The sequence shown here is derived from an EMBL/GenBank/DDBJ whole genome shotgun (WGS) entry which is preliminary data.</text>
</comment>
<feature type="compositionally biased region" description="Low complexity" evidence="1">
    <location>
        <begin position="107"/>
        <end position="128"/>
    </location>
</feature>
<dbReference type="EMBL" id="RRCN01000001">
    <property type="protein sequence ID" value="RRJ65384.1"/>
    <property type="molecule type" value="Genomic_DNA"/>
</dbReference>
<evidence type="ECO:0000313" key="2">
    <source>
        <dbReference type="EMBL" id="RRJ65384.1"/>
    </source>
</evidence>
<organism evidence="2 3">
    <name type="scientific">Paenibacillus oralis</name>
    <dbReference type="NCBI Taxonomy" id="2490856"/>
    <lineage>
        <taxon>Bacteria</taxon>
        <taxon>Bacillati</taxon>
        <taxon>Bacillota</taxon>
        <taxon>Bacilli</taxon>
        <taxon>Bacillales</taxon>
        <taxon>Paenibacillaceae</taxon>
        <taxon>Paenibacillus</taxon>
    </lineage>
</organism>
<keyword evidence="3" id="KW-1185">Reference proteome</keyword>
<gene>
    <name evidence="2" type="ORF">EHV15_22555</name>
</gene>
<dbReference type="Proteomes" id="UP000267017">
    <property type="component" value="Unassembled WGS sequence"/>
</dbReference>
<reference evidence="2 3" key="1">
    <citation type="submission" date="2018-11" db="EMBL/GenBank/DDBJ databases">
        <title>Genome sequencing of Paenibacillus sp. KCOM 3021 (= ChDC PVNT-B20).</title>
        <authorList>
            <person name="Kook J.-K."/>
            <person name="Park S.-N."/>
            <person name="Lim Y.K."/>
        </authorList>
    </citation>
    <scope>NUCLEOTIDE SEQUENCE [LARGE SCALE GENOMIC DNA]</scope>
    <source>
        <strain evidence="2 3">KCOM 3021</strain>
    </source>
</reference>
<evidence type="ECO:0008006" key="4">
    <source>
        <dbReference type="Google" id="ProtNLM"/>
    </source>
</evidence>
<evidence type="ECO:0000256" key="1">
    <source>
        <dbReference type="SAM" id="MobiDB-lite"/>
    </source>
</evidence>
<name>A0A3P3U5C3_9BACL</name>
<feature type="compositionally biased region" description="Low complexity" evidence="1">
    <location>
        <begin position="88"/>
        <end position="99"/>
    </location>
</feature>
<dbReference type="OrthoDB" id="2680673at2"/>